<evidence type="ECO:0000259" key="3">
    <source>
        <dbReference type="Pfam" id="PF14258"/>
    </source>
</evidence>
<evidence type="ECO:0000313" key="5">
    <source>
        <dbReference type="Proteomes" id="UP000325827"/>
    </source>
</evidence>
<evidence type="ECO:0000256" key="1">
    <source>
        <dbReference type="SAM" id="MobiDB-lite"/>
    </source>
</evidence>
<sequence>MTRVEPTAVLARSQPPDGEPPRRRRAAGWVAIVVALVVVGIAGTVLSGVGRWSERDALDPDSAGPQGTRALAQILRQHGIEVTVARSRDGALAALAGRDATLVLADSPLLSDDRLREVADAATDVVLIDPRARGLRVLLPGSYPDGVAPGTPVAPSCALETARRAGPVTPGVVFGPAEVVTACYPVDGSFGLLTDESAGVTAIDGRALFTNEHLADAGNAALGIGLLGAHPTVVWYVPAVEDADGAAATQTLGDLTPPWVSPVVVLLLAAAVAAAIWRGRRFGPLVLERLPVTVRASETTEGRARLYARARDSVHAADQVRIGAAGRLARMLGLGPAASAAEIADAAAARLNASPTLVRGILIDELPATDAELVALSDRLRDLEAAVRNAVRPERNRP</sequence>
<proteinExistence type="predicted"/>
<feature type="transmembrane region" description="Helical" evidence="2">
    <location>
        <begin position="26"/>
        <end position="46"/>
    </location>
</feature>
<feature type="transmembrane region" description="Helical" evidence="2">
    <location>
        <begin position="220"/>
        <end position="239"/>
    </location>
</feature>
<name>A0A5J5J4S5_9MICO</name>
<feature type="domain" description="DUF4350" evidence="3">
    <location>
        <begin position="60"/>
        <end position="227"/>
    </location>
</feature>
<dbReference type="Proteomes" id="UP000325827">
    <property type="component" value="Unassembled WGS sequence"/>
</dbReference>
<evidence type="ECO:0000256" key="2">
    <source>
        <dbReference type="SAM" id="Phobius"/>
    </source>
</evidence>
<feature type="region of interest" description="Disordered" evidence="1">
    <location>
        <begin position="1"/>
        <end position="23"/>
    </location>
</feature>
<organism evidence="4 5">
    <name type="scientific">Microbacterium rhizomatis</name>
    <dbReference type="NCBI Taxonomy" id="1631477"/>
    <lineage>
        <taxon>Bacteria</taxon>
        <taxon>Bacillati</taxon>
        <taxon>Actinomycetota</taxon>
        <taxon>Actinomycetes</taxon>
        <taxon>Micrococcales</taxon>
        <taxon>Microbacteriaceae</taxon>
        <taxon>Microbacterium</taxon>
    </lineage>
</organism>
<keyword evidence="2" id="KW-1133">Transmembrane helix</keyword>
<accession>A0A5J5J4S5</accession>
<dbReference type="InterPro" id="IPR025646">
    <property type="entry name" value="DUF4350"/>
</dbReference>
<feature type="transmembrane region" description="Helical" evidence="2">
    <location>
        <begin position="259"/>
        <end position="277"/>
    </location>
</feature>
<dbReference type="Pfam" id="PF14258">
    <property type="entry name" value="DUF4350"/>
    <property type="match status" value="1"/>
</dbReference>
<keyword evidence="2" id="KW-0812">Transmembrane</keyword>
<evidence type="ECO:0000313" key="4">
    <source>
        <dbReference type="EMBL" id="KAA9111207.1"/>
    </source>
</evidence>
<dbReference type="RefSeq" id="WP_150447976.1">
    <property type="nucleotide sequence ID" value="NZ_VYSA01000001.1"/>
</dbReference>
<dbReference type="EMBL" id="VYSA01000001">
    <property type="protein sequence ID" value="KAA9111207.1"/>
    <property type="molecule type" value="Genomic_DNA"/>
</dbReference>
<keyword evidence="2" id="KW-0472">Membrane</keyword>
<gene>
    <name evidence="4" type="ORF">F6B43_06320</name>
</gene>
<keyword evidence="5" id="KW-1185">Reference proteome</keyword>
<dbReference type="OrthoDB" id="5241668at2"/>
<reference evidence="5" key="1">
    <citation type="submission" date="2019-09" db="EMBL/GenBank/DDBJ databases">
        <title>Mumia zhuanghuii sp. nov. isolated from the intestinal contents of plateau pika (Ochotona curzoniae) in the Qinghai-Tibet plateau of China.</title>
        <authorList>
            <person name="Tian Z."/>
        </authorList>
    </citation>
    <scope>NUCLEOTIDE SEQUENCE [LARGE SCALE GENOMIC DNA]</scope>
    <source>
        <strain evidence="5">JCM 30598</strain>
    </source>
</reference>
<comment type="caution">
    <text evidence="4">The sequence shown here is derived from an EMBL/GenBank/DDBJ whole genome shotgun (WGS) entry which is preliminary data.</text>
</comment>
<dbReference type="AlphaFoldDB" id="A0A5J5J4S5"/>
<protein>
    <submittedName>
        <fullName evidence="4">DUF4350 domain-containing protein</fullName>
    </submittedName>
</protein>